<feature type="non-terminal residue" evidence="4">
    <location>
        <position position="1"/>
    </location>
</feature>
<evidence type="ECO:0000256" key="1">
    <source>
        <dbReference type="ARBA" id="ARBA00022679"/>
    </source>
</evidence>
<feature type="region of interest" description="Disordered" evidence="2">
    <location>
        <begin position="128"/>
        <end position="166"/>
    </location>
</feature>
<keyword evidence="1" id="KW-0808">Transferase</keyword>
<dbReference type="Gene3D" id="3.65.10.10">
    <property type="entry name" value="Enolpyruvate transferase domain"/>
    <property type="match status" value="1"/>
</dbReference>
<evidence type="ECO:0000259" key="3">
    <source>
        <dbReference type="Pfam" id="PF00275"/>
    </source>
</evidence>
<dbReference type="InterPro" id="IPR036968">
    <property type="entry name" value="Enolpyruvate_Tfrase_sf"/>
</dbReference>
<organism evidence="4 5">
    <name type="scientific">Streptosporangium algeriense</name>
    <dbReference type="NCBI Taxonomy" id="1682748"/>
    <lineage>
        <taxon>Bacteria</taxon>
        <taxon>Bacillati</taxon>
        <taxon>Actinomycetota</taxon>
        <taxon>Actinomycetes</taxon>
        <taxon>Streptosporangiales</taxon>
        <taxon>Streptosporangiaceae</taxon>
        <taxon>Streptosporangium</taxon>
    </lineage>
</organism>
<gene>
    <name evidence="4" type="ORF">ACFQ08_46175</name>
</gene>
<evidence type="ECO:0000313" key="4">
    <source>
        <dbReference type="EMBL" id="MFD0891989.1"/>
    </source>
</evidence>
<feature type="non-terminal residue" evidence="4">
    <location>
        <position position="166"/>
    </location>
</feature>
<dbReference type="PANTHER" id="PTHR21090">
    <property type="entry name" value="AROM/DEHYDROQUINATE SYNTHASE"/>
    <property type="match status" value="1"/>
</dbReference>
<dbReference type="InterPro" id="IPR001986">
    <property type="entry name" value="Enolpyruvate_Tfrase_dom"/>
</dbReference>
<dbReference type="PANTHER" id="PTHR21090:SF5">
    <property type="entry name" value="PENTAFUNCTIONAL AROM POLYPEPTIDE"/>
    <property type="match status" value="1"/>
</dbReference>
<protein>
    <recommendedName>
        <fullName evidence="3">Enolpyruvate transferase domain-containing protein</fullName>
    </recommendedName>
</protein>
<evidence type="ECO:0000313" key="5">
    <source>
        <dbReference type="Proteomes" id="UP001597024"/>
    </source>
</evidence>
<sequence>LAPVSVDCRTVPDALPVLSALACHAEGTSVLENVAHVRLKESDRVTAMLQLNRMGARLELRGERLVCHGVENLAAADLSSFNDHRVLMALAVAASRADGESRLTYPNAYRISYPRFLNEMNTVGMSMSVQAPEREPRTSRASQVSRTPDVDPGRTAATTVGALVRR</sequence>
<dbReference type="EMBL" id="JBHTHX010003662">
    <property type="protein sequence ID" value="MFD0891989.1"/>
    <property type="molecule type" value="Genomic_DNA"/>
</dbReference>
<reference evidence="5" key="1">
    <citation type="journal article" date="2019" name="Int. J. Syst. Evol. Microbiol.">
        <title>The Global Catalogue of Microorganisms (GCM) 10K type strain sequencing project: providing services to taxonomists for standard genome sequencing and annotation.</title>
        <authorList>
            <consortium name="The Broad Institute Genomics Platform"/>
            <consortium name="The Broad Institute Genome Sequencing Center for Infectious Disease"/>
            <person name="Wu L."/>
            <person name="Ma J."/>
        </authorList>
    </citation>
    <scope>NUCLEOTIDE SEQUENCE [LARGE SCALE GENOMIC DNA]</scope>
    <source>
        <strain evidence="5">CCUG 62974</strain>
    </source>
</reference>
<name>A0ABW3E941_9ACTN</name>
<feature type="domain" description="Enolpyruvate transferase" evidence="3">
    <location>
        <begin position="3"/>
        <end position="120"/>
    </location>
</feature>
<dbReference type="SUPFAM" id="SSF55205">
    <property type="entry name" value="EPT/RTPC-like"/>
    <property type="match status" value="1"/>
</dbReference>
<accession>A0ABW3E941</accession>
<dbReference type="InterPro" id="IPR013792">
    <property type="entry name" value="RNA3'P_cycl/enolpyr_Trfase_a/b"/>
</dbReference>
<evidence type="ECO:0000256" key="2">
    <source>
        <dbReference type="SAM" id="MobiDB-lite"/>
    </source>
</evidence>
<proteinExistence type="predicted"/>
<keyword evidence="5" id="KW-1185">Reference proteome</keyword>
<dbReference type="Pfam" id="PF00275">
    <property type="entry name" value="EPSP_synthase"/>
    <property type="match status" value="1"/>
</dbReference>
<comment type="caution">
    <text evidence="4">The sequence shown here is derived from an EMBL/GenBank/DDBJ whole genome shotgun (WGS) entry which is preliminary data.</text>
</comment>
<dbReference type="Proteomes" id="UP001597024">
    <property type="component" value="Unassembled WGS sequence"/>
</dbReference>